<evidence type="ECO:0000256" key="1">
    <source>
        <dbReference type="SAM" id="MobiDB-lite"/>
    </source>
</evidence>
<dbReference type="Gene3D" id="3.90.1410.10">
    <property type="entry name" value="set domain protein methyltransferase, domain 1"/>
    <property type="match status" value="1"/>
</dbReference>
<reference evidence="2 3" key="1">
    <citation type="journal article" date="2018" name="Sci. Rep.">
        <title>Raphidocelis subcapitata (=Pseudokirchneriella subcapitata) provides an insight into genome evolution and environmental adaptations in the Sphaeropleales.</title>
        <authorList>
            <person name="Suzuki S."/>
            <person name="Yamaguchi H."/>
            <person name="Nakajima N."/>
            <person name="Kawachi M."/>
        </authorList>
    </citation>
    <scope>NUCLEOTIDE SEQUENCE [LARGE SCALE GENOMIC DNA]</scope>
    <source>
        <strain evidence="2 3">NIES-35</strain>
    </source>
</reference>
<feature type="region of interest" description="Disordered" evidence="1">
    <location>
        <begin position="276"/>
        <end position="329"/>
    </location>
</feature>
<keyword evidence="3" id="KW-1185">Reference proteome</keyword>
<protein>
    <recommendedName>
        <fullName evidence="4">SET domain-containing protein</fullName>
    </recommendedName>
</protein>
<comment type="caution">
    <text evidence="2">The sequence shown here is derived from an EMBL/GenBank/DDBJ whole genome shotgun (WGS) entry which is preliminary data.</text>
</comment>
<dbReference type="AlphaFoldDB" id="A0A2V0NP93"/>
<dbReference type="OrthoDB" id="341421at2759"/>
<evidence type="ECO:0000313" key="2">
    <source>
        <dbReference type="EMBL" id="GBF87320.1"/>
    </source>
</evidence>
<dbReference type="InterPro" id="IPR050600">
    <property type="entry name" value="SETD3_SETD6_MTase"/>
</dbReference>
<dbReference type="SUPFAM" id="SSF82199">
    <property type="entry name" value="SET domain"/>
    <property type="match status" value="1"/>
</dbReference>
<name>A0A2V0NP93_9CHLO</name>
<dbReference type="Proteomes" id="UP000247498">
    <property type="component" value="Unassembled WGS sequence"/>
</dbReference>
<dbReference type="CDD" id="cd10527">
    <property type="entry name" value="SET_LSMT"/>
    <property type="match status" value="1"/>
</dbReference>
<organism evidence="2 3">
    <name type="scientific">Raphidocelis subcapitata</name>
    <dbReference type="NCBI Taxonomy" id="307507"/>
    <lineage>
        <taxon>Eukaryota</taxon>
        <taxon>Viridiplantae</taxon>
        <taxon>Chlorophyta</taxon>
        <taxon>core chlorophytes</taxon>
        <taxon>Chlorophyceae</taxon>
        <taxon>CS clade</taxon>
        <taxon>Sphaeropleales</taxon>
        <taxon>Selenastraceae</taxon>
        <taxon>Raphidocelis</taxon>
    </lineage>
</organism>
<evidence type="ECO:0000313" key="3">
    <source>
        <dbReference type="Proteomes" id="UP000247498"/>
    </source>
</evidence>
<dbReference type="PANTHER" id="PTHR13271:SF154">
    <property type="entry name" value="GRIP DOMAIN-CONTAINING PROTEIN"/>
    <property type="match status" value="1"/>
</dbReference>
<evidence type="ECO:0008006" key="4">
    <source>
        <dbReference type="Google" id="ProtNLM"/>
    </source>
</evidence>
<dbReference type="InParanoid" id="A0A2V0NP93"/>
<dbReference type="GO" id="GO:0016279">
    <property type="term" value="F:protein-lysine N-methyltransferase activity"/>
    <property type="evidence" value="ECO:0007669"/>
    <property type="project" value="TreeGrafter"/>
</dbReference>
<dbReference type="STRING" id="307507.A0A2V0NP93"/>
<dbReference type="PANTHER" id="PTHR13271">
    <property type="entry name" value="UNCHARACTERIZED PUTATIVE METHYLTRANSFERASE"/>
    <property type="match status" value="1"/>
</dbReference>
<feature type="compositionally biased region" description="Gly residues" evidence="1">
    <location>
        <begin position="287"/>
        <end position="315"/>
    </location>
</feature>
<feature type="compositionally biased region" description="Low complexity" evidence="1">
    <location>
        <begin position="276"/>
        <end position="286"/>
    </location>
</feature>
<gene>
    <name evidence="2" type="ORF">Rsub_00031</name>
</gene>
<sequence length="528" mass="52620">MREIGLRARAAAARRRGAVRAVASADAGAGAGASAADAALLRLASDFGARLHPGLTIGPGLHHGRALVCAAPLPAADTAGPAPRRALVRVPLDLVLSDSLPGCSPAARAAPELAPLLAPGSGAAWELRLAGLLLWAARGGGGGGGGGGSGVELGGGGGGGARVGRERSFWRRYAWLALPPAERQGSLLLWGEEELRELQDEALAAAARRWRAEVCSAHTQFFGGRKGPGGCGGGWRPSLDEWLWATAAVESRAFGVKVDGSEQQCLPPFLDLANHAPGAPTAHGPARCGGGDGGDGGSSSKGSGSSGSSGSGGGRLSDAPEAAAGSHHAGGAGAGWFELRSDAAYGAGEEVAISYGEKSNSELLEQYGFVLEGNPHDRLDLSGLDAFLPQQTAPGAAPQRMPRAALAAAAAAAAARAGEGPAEAARARAAAASLAARLGWRDAREYRASTPASAAACLAAAEACLRAQASGWATSEAEDAAALAALLLGSQGGLPGAARRAAALRFRLERKRLVAAGLEVLRLCGAGG</sequence>
<accession>A0A2V0NP93</accession>
<proteinExistence type="predicted"/>
<dbReference type="InterPro" id="IPR046341">
    <property type="entry name" value="SET_dom_sf"/>
</dbReference>
<dbReference type="EMBL" id="BDRX01000001">
    <property type="protein sequence ID" value="GBF87320.1"/>
    <property type="molecule type" value="Genomic_DNA"/>
</dbReference>